<keyword evidence="12" id="KW-1185">Reference proteome</keyword>
<comment type="subcellular location">
    <subcellularLocation>
        <location evidence="1">Cell projection</location>
        <location evidence="1">Cilium</location>
        <location evidence="1">Flagellum</location>
    </subcellularLocation>
    <subcellularLocation>
        <location evidence="2">Cytoplasm</location>
    </subcellularLocation>
</comment>
<dbReference type="InterPro" id="IPR015943">
    <property type="entry name" value="WD40/YVTN_repeat-like_dom_sf"/>
</dbReference>
<evidence type="ECO:0000256" key="1">
    <source>
        <dbReference type="ARBA" id="ARBA00004230"/>
    </source>
</evidence>
<dbReference type="AlphaFoldDB" id="A0A087T153"/>
<keyword evidence="6" id="KW-0282">Flagellum</keyword>
<dbReference type="Gene3D" id="2.130.10.10">
    <property type="entry name" value="YVTN repeat-like/Quinoprotein amine dehydrogenase"/>
    <property type="match status" value="1"/>
</dbReference>
<name>A0A087T153_STEMI</name>
<evidence type="ECO:0000313" key="11">
    <source>
        <dbReference type="EMBL" id="KFM58842.1"/>
    </source>
</evidence>
<keyword evidence="6" id="KW-0966">Cell projection</keyword>
<protein>
    <recommendedName>
        <fullName evidence="8">Cilia- and flagella-associated protein 52</fullName>
    </recommendedName>
</protein>
<evidence type="ECO:0000256" key="6">
    <source>
        <dbReference type="ARBA" id="ARBA00022846"/>
    </source>
</evidence>
<dbReference type="EMBL" id="KK112918">
    <property type="protein sequence ID" value="KFM58842.1"/>
    <property type="molecule type" value="Genomic_DNA"/>
</dbReference>
<dbReference type="InterPro" id="IPR001680">
    <property type="entry name" value="WD40_rpt"/>
</dbReference>
<dbReference type="GO" id="GO:0031514">
    <property type="term" value="C:motile cilium"/>
    <property type="evidence" value="ECO:0007669"/>
    <property type="project" value="UniProtKB-SubCell"/>
</dbReference>
<gene>
    <name evidence="11" type="ORF">X975_14493</name>
</gene>
<dbReference type="PANTHER" id="PTHR13720">
    <property type="entry name" value="WD-40 REPEAT PROTEIN"/>
    <property type="match status" value="1"/>
</dbReference>
<dbReference type="SUPFAM" id="SSF50978">
    <property type="entry name" value="WD40 repeat-like"/>
    <property type="match status" value="1"/>
</dbReference>
<dbReference type="OrthoDB" id="6252103at2759"/>
<dbReference type="OMA" id="SYNEMYL"/>
<evidence type="ECO:0000256" key="9">
    <source>
        <dbReference type="ARBA" id="ARBA00046056"/>
    </source>
</evidence>
<evidence type="ECO:0000256" key="3">
    <source>
        <dbReference type="ARBA" id="ARBA00022490"/>
    </source>
</evidence>
<accession>A0A087T153</accession>
<comment type="function">
    <text evidence="9">Microtubule inner protein (MIP) part of the dynein-decorated doublet microtubules (DMTs) in cilia axoneme. Important for proper ciliary and flagellar beating. May act in cooperation with CFAP45 and axonemal dynein subunit DNAH11. May play a role in cell growth and/or survival.</text>
</comment>
<dbReference type="InterPro" id="IPR036322">
    <property type="entry name" value="WD40_repeat_dom_sf"/>
</dbReference>
<dbReference type="PANTHER" id="PTHR13720:SF14">
    <property type="entry name" value="CILIA- AND FLAGELLA-ASSOCIATED PROTEIN 52"/>
    <property type="match status" value="1"/>
</dbReference>
<dbReference type="SMART" id="SM00320">
    <property type="entry name" value="WD40"/>
    <property type="match status" value="2"/>
</dbReference>
<evidence type="ECO:0000256" key="10">
    <source>
        <dbReference type="ARBA" id="ARBA00047117"/>
    </source>
</evidence>
<evidence type="ECO:0000256" key="2">
    <source>
        <dbReference type="ARBA" id="ARBA00004496"/>
    </source>
</evidence>
<evidence type="ECO:0000313" key="12">
    <source>
        <dbReference type="Proteomes" id="UP000054359"/>
    </source>
</evidence>
<keyword evidence="3" id="KW-0963">Cytoplasm</keyword>
<evidence type="ECO:0000256" key="8">
    <source>
        <dbReference type="ARBA" id="ARBA00029552"/>
    </source>
</evidence>
<dbReference type="InterPro" id="IPR050630">
    <property type="entry name" value="WD_repeat_EMAP"/>
</dbReference>
<proteinExistence type="inferred from homology"/>
<feature type="non-terminal residue" evidence="11">
    <location>
        <position position="191"/>
    </location>
</feature>
<comment type="subunit">
    <text evidence="10">Microtubule inner protein component of sperm flagellar doublet microtubules. Interacts with BRCA2. Interacts with the CCT chaperonin complex. Interacts with HSP70. Interacts with AK8. Interacts with CFAP45. Interacts with DNAI1. Interacts with IQDC.</text>
</comment>
<comment type="similarity">
    <text evidence="7">Belongs to the CFAP52 family.</text>
</comment>
<dbReference type="Proteomes" id="UP000054359">
    <property type="component" value="Unassembled WGS sequence"/>
</dbReference>
<keyword evidence="5" id="KW-0677">Repeat</keyword>
<dbReference type="Pfam" id="PF00400">
    <property type="entry name" value="WD40"/>
    <property type="match status" value="1"/>
</dbReference>
<evidence type="ECO:0000256" key="5">
    <source>
        <dbReference type="ARBA" id="ARBA00022737"/>
    </source>
</evidence>
<keyword evidence="4" id="KW-0853">WD repeat</keyword>
<reference evidence="11 12" key="1">
    <citation type="submission" date="2013-11" db="EMBL/GenBank/DDBJ databases">
        <title>Genome sequencing of Stegodyphus mimosarum.</title>
        <authorList>
            <person name="Bechsgaard J."/>
        </authorList>
    </citation>
    <scope>NUCLEOTIDE SEQUENCE [LARGE SCALE GENOMIC DNA]</scope>
</reference>
<evidence type="ECO:0000256" key="7">
    <source>
        <dbReference type="ARBA" id="ARBA00029456"/>
    </source>
</evidence>
<dbReference type="STRING" id="407821.A0A087T153"/>
<dbReference type="GO" id="GO:0005930">
    <property type="term" value="C:axoneme"/>
    <property type="evidence" value="ECO:0007669"/>
    <property type="project" value="UniProtKB-ARBA"/>
</dbReference>
<evidence type="ECO:0000256" key="4">
    <source>
        <dbReference type="ARBA" id="ARBA00022574"/>
    </source>
</evidence>
<organism evidence="11 12">
    <name type="scientific">Stegodyphus mimosarum</name>
    <name type="common">African social velvet spider</name>
    <dbReference type="NCBI Taxonomy" id="407821"/>
    <lineage>
        <taxon>Eukaryota</taxon>
        <taxon>Metazoa</taxon>
        <taxon>Ecdysozoa</taxon>
        <taxon>Arthropoda</taxon>
        <taxon>Chelicerata</taxon>
        <taxon>Arachnida</taxon>
        <taxon>Araneae</taxon>
        <taxon>Araneomorphae</taxon>
        <taxon>Entelegynae</taxon>
        <taxon>Eresoidea</taxon>
        <taxon>Eresidae</taxon>
        <taxon>Stegodyphus</taxon>
    </lineage>
</organism>
<keyword evidence="6" id="KW-0969">Cilium</keyword>
<sequence>MSGDDTLPRLELLSTIAFQGKIRNGLVFHCDKKHIAYAAGQTVMVRDIGNGKEYRLSGHSNTVSCIAVSKDGSLLASGQENFMGFKADVIIWNFQEKKIYGTHSLHRVKVEAVAFSCDSKYVISLGGQDCGSVVIYDIDGLAPLCGNTAAPLAGGYANIIRSANTRNDIFISAGNNSLRVWKIDFRQRRVT</sequence>